<feature type="compositionally biased region" description="Low complexity" evidence="1">
    <location>
        <begin position="158"/>
        <end position="173"/>
    </location>
</feature>
<organism evidence="2">
    <name type="scientific">Anthurium amnicola</name>
    <dbReference type="NCBI Taxonomy" id="1678845"/>
    <lineage>
        <taxon>Eukaryota</taxon>
        <taxon>Viridiplantae</taxon>
        <taxon>Streptophyta</taxon>
        <taxon>Embryophyta</taxon>
        <taxon>Tracheophyta</taxon>
        <taxon>Spermatophyta</taxon>
        <taxon>Magnoliopsida</taxon>
        <taxon>Liliopsida</taxon>
        <taxon>Araceae</taxon>
        <taxon>Pothoideae</taxon>
        <taxon>Potheae</taxon>
        <taxon>Anthurium</taxon>
    </lineage>
</organism>
<name>A0A1D1ZEV7_9ARAE</name>
<feature type="region of interest" description="Disordered" evidence="1">
    <location>
        <begin position="1"/>
        <end position="63"/>
    </location>
</feature>
<evidence type="ECO:0008006" key="3">
    <source>
        <dbReference type="Google" id="ProtNLM"/>
    </source>
</evidence>
<dbReference type="PANTHER" id="PTHR35300:SF4">
    <property type="entry name" value="HISTONE ACETYLTRANSFERASE"/>
    <property type="match status" value="1"/>
</dbReference>
<sequence>GSRLHPPLPVTGTNAPPSSWLLLSTSSTRERDVTPSYSGARDWGREGKGVANESHRPATRKNKEWQEKIPSVVLKAEEIMYSKANSEAEYVDLGTLLDRINDAIDTIIRRDDSAESGGHLLQPCIEAALTLGCIPRRASRSERHNRPTCYLSGPGTQEVTETSTSSLNVNNSNRSQRATVPGLLQPMLPAYARNLRSASTGFRAWYSTISCPPAMTDGGHLEMGSVNLDVSVNLNNSMPISCSAIQFPSDDCPFYKREKNLLETCEQANLGRIYPLYYGDILHNMESCSSFQEPLGSSYDVVTIDSASYISSVREIDMQNFVGTDNGCNFGNEKLDLQDICESAADVDHDLSLQLGLPSITYLGADDGLVPEVEVEDMGSSSSHSGINFHVMPFMQCNAINF</sequence>
<reference evidence="2" key="1">
    <citation type="submission" date="2015-07" db="EMBL/GenBank/DDBJ databases">
        <title>Transcriptome Assembly of Anthurium amnicola.</title>
        <authorList>
            <person name="Suzuki J."/>
        </authorList>
    </citation>
    <scope>NUCLEOTIDE SEQUENCE</scope>
</reference>
<evidence type="ECO:0000256" key="1">
    <source>
        <dbReference type="SAM" id="MobiDB-lite"/>
    </source>
</evidence>
<feature type="non-terminal residue" evidence="2">
    <location>
        <position position="1"/>
    </location>
</feature>
<feature type="region of interest" description="Disordered" evidence="1">
    <location>
        <begin position="144"/>
        <end position="175"/>
    </location>
</feature>
<dbReference type="PANTHER" id="PTHR35300">
    <property type="entry name" value="COACTIVATOR CBP, KIX DOMAIN-CONTAINING PROTEIN-RELATED"/>
    <property type="match status" value="1"/>
</dbReference>
<gene>
    <name evidence="2" type="ORF">g.123413</name>
</gene>
<feature type="compositionally biased region" description="Low complexity" evidence="1">
    <location>
        <begin position="18"/>
        <end position="27"/>
    </location>
</feature>
<dbReference type="EMBL" id="GDJX01002470">
    <property type="protein sequence ID" value="JAT65466.1"/>
    <property type="molecule type" value="Transcribed_RNA"/>
</dbReference>
<accession>A0A1D1ZEV7</accession>
<dbReference type="AlphaFoldDB" id="A0A1D1ZEV7"/>
<evidence type="ECO:0000313" key="2">
    <source>
        <dbReference type="EMBL" id="JAT65466.1"/>
    </source>
</evidence>
<proteinExistence type="predicted"/>
<feature type="compositionally biased region" description="Basic and acidic residues" evidence="1">
    <location>
        <begin position="42"/>
        <end position="63"/>
    </location>
</feature>
<protein>
    <recommendedName>
        <fullName evidence="3">Histone acetyltransferase</fullName>
    </recommendedName>
</protein>